<name>A0A7S3IU51_9SPIT</name>
<dbReference type="AlphaFoldDB" id="A0A7S3IU51"/>
<organism evidence="1">
    <name type="scientific">Strombidium inclinatum</name>
    <dbReference type="NCBI Taxonomy" id="197538"/>
    <lineage>
        <taxon>Eukaryota</taxon>
        <taxon>Sar</taxon>
        <taxon>Alveolata</taxon>
        <taxon>Ciliophora</taxon>
        <taxon>Intramacronucleata</taxon>
        <taxon>Spirotrichea</taxon>
        <taxon>Oligotrichia</taxon>
        <taxon>Strombidiidae</taxon>
        <taxon>Strombidium</taxon>
    </lineage>
</organism>
<evidence type="ECO:0000313" key="1">
    <source>
        <dbReference type="EMBL" id="CAE0331853.1"/>
    </source>
</evidence>
<protein>
    <submittedName>
        <fullName evidence="1">Uncharacterized protein</fullName>
    </submittedName>
</protein>
<dbReference type="EMBL" id="HBIH01031219">
    <property type="protein sequence ID" value="CAE0331853.1"/>
    <property type="molecule type" value="Transcribed_RNA"/>
</dbReference>
<accession>A0A7S3IU51</accession>
<reference evidence="1" key="1">
    <citation type="submission" date="2021-01" db="EMBL/GenBank/DDBJ databases">
        <authorList>
            <person name="Corre E."/>
            <person name="Pelletier E."/>
            <person name="Niang G."/>
            <person name="Scheremetjew M."/>
            <person name="Finn R."/>
            <person name="Kale V."/>
            <person name="Holt S."/>
            <person name="Cochrane G."/>
            <person name="Meng A."/>
            <person name="Brown T."/>
            <person name="Cohen L."/>
        </authorList>
    </citation>
    <scope>NUCLEOTIDE SEQUENCE</scope>
    <source>
        <strain evidence="1">S3</strain>
    </source>
</reference>
<gene>
    <name evidence="1" type="ORF">SINC0208_LOCUS12489</name>
</gene>
<sequence length="170" mass="20107">MERIYIIEKQPLYLGVSHYECELLLTLESFKEQLLVLLQLLGMGQGRRHVYHYTLGEELVFLRLVDEHRMLAWRDISTIDVEPLHEQMFSLMLGHLLVVYFCTYEQGMLRLHERVEQLVDRRKQRPEVPRQVEVNFVEHKVLELLSLHSQVGHQQQGVLVHLQGMEASPI</sequence>
<proteinExistence type="predicted"/>